<accession>A0A1I4AX78</accession>
<dbReference type="InterPro" id="IPR002933">
    <property type="entry name" value="Peptidase_M20"/>
</dbReference>
<dbReference type="SUPFAM" id="SSF53187">
    <property type="entry name" value="Zn-dependent exopeptidases"/>
    <property type="match status" value="1"/>
</dbReference>
<dbReference type="RefSeq" id="WP_091898496.1">
    <property type="nucleotide sequence ID" value="NZ_FOSJ01000057.1"/>
</dbReference>
<dbReference type="InterPro" id="IPR050072">
    <property type="entry name" value="Peptidase_M20A"/>
</dbReference>
<proteinExistence type="predicted"/>
<dbReference type="Pfam" id="PF01546">
    <property type="entry name" value="Peptidase_M20"/>
    <property type="match status" value="1"/>
</dbReference>
<name>A0A1I4AX78_9LACT</name>
<dbReference type="PANTHER" id="PTHR43808:SF27">
    <property type="entry name" value="PROTEIN ROCB"/>
    <property type="match status" value="1"/>
</dbReference>
<dbReference type="GO" id="GO:0016787">
    <property type="term" value="F:hydrolase activity"/>
    <property type="evidence" value="ECO:0007669"/>
    <property type="project" value="InterPro"/>
</dbReference>
<reference evidence="2" key="1">
    <citation type="submission" date="2016-10" db="EMBL/GenBank/DDBJ databases">
        <authorList>
            <person name="Varghese N."/>
            <person name="Submissions S."/>
        </authorList>
    </citation>
    <scope>NUCLEOTIDE SEQUENCE [LARGE SCALE GENOMIC DNA]</scope>
    <source>
        <strain evidence="2">DSM 16108</strain>
    </source>
</reference>
<evidence type="ECO:0000313" key="2">
    <source>
        <dbReference type="Proteomes" id="UP000199589"/>
    </source>
</evidence>
<dbReference type="AlphaFoldDB" id="A0A1I4AX78"/>
<keyword evidence="2" id="KW-1185">Reference proteome</keyword>
<gene>
    <name evidence="1" type="ORF">SAMN04488569_105734</name>
</gene>
<dbReference type="OrthoDB" id="9815360at2"/>
<dbReference type="InterPro" id="IPR012166">
    <property type="entry name" value="Uncharacterised_RocB"/>
</dbReference>
<dbReference type="Gene3D" id="3.40.630.10">
    <property type="entry name" value="Zn peptidases"/>
    <property type="match status" value="1"/>
</dbReference>
<organism evidence="1 2">
    <name type="scientific">Marinilactibacillus piezotolerans</name>
    <dbReference type="NCBI Taxonomy" id="258723"/>
    <lineage>
        <taxon>Bacteria</taxon>
        <taxon>Bacillati</taxon>
        <taxon>Bacillota</taxon>
        <taxon>Bacilli</taxon>
        <taxon>Lactobacillales</taxon>
        <taxon>Carnobacteriaceae</taxon>
        <taxon>Marinilactibacillus</taxon>
    </lineage>
</organism>
<dbReference type="STRING" id="258723.GCA_900169305_01785"/>
<sequence length="552" mass="63339">MNIKMRPERIEELAVMLTRQRSVTETIEEQLVTEKVAHFFQGLDYFKEHPEDLITVPAPDDPWGRKSVISILRGKKDPQNKKTVILIGHTDTVGISDYGDLKDFAHLPYELTEKLRARIEQLPREVQDDLNSGNYLFGRGIFDMKAGNAIIMSLMEEIEKDLENFSGNIIYCAVCDEEANSVGMRSCVPKLVELRENNQFKYTALINTDYMTSEYPGDLNKYVYVGTVGKLMPSFYVVGKETHVGEAFKGLDPNQIVAELTKRINLNTDLCDVVEGEVTLPPMSLKQQDLKPEYSVQTAKTAHAFYNFATHYSTPDMVLEKMRGVATSAFAEVLKNINDQYAKYCALTERSYESIPFKVRVMTYNELYAAVREEKGKDLDDQLEVNRQKWLMDDSIDDRDYALKEVEWLQMMWTNQEPVIIIYFTPPYYPHIYVEGKTNQEKQLLEAVKDAVDTTETDYQLVYKKFFPYISDLSYAAAPREVGAVEALKQNMPGFGVKYSLPLEDMQQLQLPVVDIGPFGKDSHKFTERLEKNYSFNIAPILVQKTVMNLLK</sequence>
<dbReference type="Proteomes" id="UP000199589">
    <property type="component" value="Unassembled WGS sequence"/>
</dbReference>
<protein>
    <submittedName>
        <fullName evidence="1">Arginine utilization protein RocB</fullName>
    </submittedName>
</protein>
<dbReference type="PIRSF" id="PIRSF010386">
    <property type="entry name" value="RocB"/>
    <property type="match status" value="1"/>
</dbReference>
<dbReference type="EMBL" id="FOSJ01000057">
    <property type="protein sequence ID" value="SFK61192.1"/>
    <property type="molecule type" value="Genomic_DNA"/>
</dbReference>
<evidence type="ECO:0000313" key="1">
    <source>
        <dbReference type="EMBL" id="SFK61192.1"/>
    </source>
</evidence>
<dbReference type="PANTHER" id="PTHR43808">
    <property type="entry name" value="ACETYLORNITHINE DEACETYLASE"/>
    <property type="match status" value="1"/>
</dbReference>